<dbReference type="OrthoDB" id="317332at2"/>
<name>A0A1E3RWH8_9MYCO</name>
<evidence type="ECO:0000259" key="3">
    <source>
        <dbReference type="PROSITE" id="PS51819"/>
    </source>
</evidence>
<accession>A0A1E3RWH8</accession>
<dbReference type="EMBL" id="MIGZ01000044">
    <property type="protein sequence ID" value="ODQ94273.1"/>
    <property type="molecule type" value="Genomic_DNA"/>
</dbReference>
<dbReference type="RefSeq" id="WP_069405006.1">
    <property type="nucleotide sequence ID" value="NZ_MIGZ01000044.1"/>
</dbReference>
<feature type="domain" description="VOC" evidence="3">
    <location>
        <begin position="8"/>
        <end position="136"/>
    </location>
</feature>
<dbReference type="AlphaFoldDB" id="A0A1E3RWH8"/>
<protein>
    <recommendedName>
        <fullName evidence="3">VOC domain-containing protein</fullName>
    </recommendedName>
</protein>
<keyword evidence="1" id="KW-0479">Metal-binding</keyword>
<evidence type="ECO:0000313" key="4">
    <source>
        <dbReference type="EMBL" id="ODQ94273.1"/>
    </source>
</evidence>
<proteinExistence type="predicted"/>
<dbReference type="Proteomes" id="UP000094243">
    <property type="component" value="Unassembled WGS sequence"/>
</dbReference>
<feature type="region of interest" description="Disordered" evidence="2">
    <location>
        <begin position="135"/>
        <end position="155"/>
    </location>
</feature>
<gene>
    <name evidence="4" type="ORF">BHQ17_09905</name>
</gene>
<dbReference type="GO" id="GO:0004462">
    <property type="term" value="F:lactoylglutathione lyase activity"/>
    <property type="evidence" value="ECO:0007669"/>
    <property type="project" value="InterPro"/>
</dbReference>
<dbReference type="Pfam" id="PF00903">
    <property type="entry name" value="Glyoxalase"/>
    <property type="match status" value="1"/>
</dbReference>
<dbReference type="PANTHER" id="PTHR43048:SF5">
    <property type="entry name" value="BLR5325 PROTEIN"/>
    <property type="match status" value="1"/>
</dbReference>
<dbReference type="GO" id="GO:0004493">
    <property type="term" value="F:methylmalonyl-CoA epimerase activity"/>
    <property type="evidence" value="ECO:0007669"/>
    <property type="project" value="TreeGrafter"/>
</dbReference>
<sequence length="155" mass="16590">MTTGTMTGLHHVSFTVSDLPRSVAFYGSLGFAHERTIVVADAAGIGGRLRCAFMAAPGVRLELREYGVSGEQRAPEEHDVGSAHIALQVDDIRAWHRRLSAEGVRFLSPPLHSDTAAAMWVFLLDPDGLPVELVEPDTAGAPSGKAQGMDTVRDI</sequence>
<dbReference type="InterPro" id="IPR037523">
    <property type="entry name" value="VOC_core"/>
</dbReference>
<keyword evidence="5" id="KW-1185">Reference proteome</keyword>
<comment type="caution">
    <text evidence="4">The sequence shown here is derived from an EMBL/GenBank/DDBJ whole genome shotgun (WGS) entry which is preliminary data.</text>
</comment>
<dbReference type="GO" id="GO:0046491">
    <property type="term" value="P:L-methylmalonyl-CoA metabolic process"/>
    <property type="evidence" value="ECO:0007669"/>
    <property type="project" value="TreeGrafter"/>
</dbReference>
<dbReference type="Gene3D" id="3.10.180.10">
    <property type="entry name" value="2,3-Dihydroxybiphenyl 1,2-Dioxygenase, domain 1"/>
    <property type="match status" value="1"/>
</dbReference>
<evidence type="ECO:0000256" key="1">
    <source>
        <dbReference type="ARBA" id="ARBA00022723"/>
    </source>
</evidence>
<dbReference type="PROSITE" id="PS00934">
    <property type="entry name" value="GLYOXALASE_I_1"/>
    <property type="match status" value="1"/>
</dbReference>
<evidence type="ECO:0000256" key="2">
    <source>
        <dbReference type="SAM" id="MobiDB-lite"/>
    </source>
</evidence>
<organism evidence="4 5">
    <name type="scientific">Mycolicibacterium holsaticum</name>
    <dbReference type="NCBI Taxonomy" id="152142"/>
    <lineage>
        <taxon>Bacteria</taxon>
        <taxon>Bacillati</taxon>
        <taxon>Actinomycetota</taxon>
        <taxon>Actinomycetes</taxon>
        <taxon>Mycobacteriales</taxon>
        <taxon>Mycobacteriaceae</taxon>
        <taxon>Mycolicibacterium</taxon>
    </lineage>
</organism>
<evidence type="ECO:0000313" key="5">
    <source>
        <dbReference type="Proteomes" id="UP000094243"/>
    </source>
</evidence>
<dbReference type="InterPro" id="IPR029068">
    <property type="entry name" value="Glyas_Bleomycin-R_OHBP_Dase"/>
</dbReference>
<dbReference type="PANTHER" id="PTHR43048">
    <property type="entry name" value="METHYLMALONYL-COA EPIMERASE"/>
    <property type="match status" value="1"/>
</dbReference>
<dbReference type="PROSITE" id="PS51819">
    <property type="entry name" value="VOC"/>
    <property type="match status" value="1"/>
</dbReference>
<dbReference type="InterPro" id="IPR051785">
    <property type="entry name" value="MMCE/EMCE_epimerase"/>
</dbReference>
<dbReference type="GO" id="GO:0046872">
    <property type="term" value="F:metal ion binding"/>
    <property type="evidence" value="ECO:0007669"/>
    <property type="project" value="UniProtKB-KW"/>
</dbReference>
<dbReference type="InterPro" id="IPR004360">
    <property type="entry name" value="Glyas_Fos-R_dOase_dom"/>
</dbReference>
<reference evidence="5" key="1">
    <citation type="submission" date="2016-09" db="EMBL/GenBank/DDBJ databases">
        <authorList>
            <person name="Greninger A.L."/>
            <person name="Jerome K.R."/>
            <person name="Mcnair B."/>
            <person name="Wallis C."/>
            <person name="Fang F."/>
        </authorList>
    </citation>
    <scope>NUCLEOTIDE SEQUENCE [LARGE SCALE GENOMIC DNA]</scope>
    <source>
        <strain evidence="5">M7</strain>
    </source>
</reference>
<dbReference type="SUPFAM" id="SSF54593">
    <property type="entry name" value="Glyoxalase/Bleomycin resistance protein/Dihydroxybiphenyl dioxygenase"/>
    <property type="match status" value="1"/>
</dbReference>
<dbReference type="InterPro" id="IPR018146">
    <property type="entry name" value="Glyoxalase_1_CS"/>
</dbReference>